<dbReference type="RefSeq" id="WP_107372293.1">
    <property type="nucleotide sequence ID" value="NZ_CACRUJ010000006.1"/>
</dbReference>
<dbReference type="EMBL" id="CACRUJ010000006">
    <property type="protein sequence ID" value="VYU04248.1"/>
    <property type="molecule type" value="Genomic_DNA"/>
</dbReference>
<feature type="transmembrane region" description="Helical" evidence="1">
    <location>
        <begin position="46"/>
        <end position="67"/>
    </location>
</feature>
<gene>
    <name evidence="2" type="ORF">SSLFYP6_01408</name>
</gene>
<evidence type="ECO:0000256" key="1">
    <source>
        <dbReference type="SAM" id="Phobius"/>
    </source>
</evidence>
<accession>A0A6N3BNH0</accession>
<keyword evidence="1" id="KW-0472">Membrane</keyword>
<evidence type="ECO:0000313" key="2">
    <source>
        <dbReference type="EMBL" id="VYU04248.1"/>
    </source>
</evidence>
<reference evidence="2" key="1">
    <citation type="submission" date="2019-11" db="EMBL/GenBank/DDBJ databases">
        <authorList>
            <person name="Feng L."/>
        </authorList>
    </citation>
    <scope>NUCLEOTIDE SEQUENCE</scope>
    <source>
        <strain evidence="2">SSalivariusLFYP6</strain>
    </source>
</reference>
<protein>
    <submittedName>
        <fullName evidence="2">Uncharacterized protein</fullName>
    </submittedName>
</protein>
<organism evidence="2">
    <name type="scientific">Streptococcus salivarius</name>
    <dbReference type="NCBI Taxonomy" id="1304"/>
    <lineage>
        <taxon>Bacteria</taxon>
        <taxon>Bacillati</taxon>
        <taxon>Bacillota</taxon>
        <taxon>Bacilli</taxon>
        <taxon>Lactobacillales</taxon>
        <taxon>Streptococcaceae</taxon>
        <taxon>Streptococcus</taxon>
    </lineage>
</organism>
<keyword evidence="1" id="KW-0812">Transmembrane</keyword>
<feature type="transmembrane region" description="Helical" evidence="1">
    <location>
        <begin position="202"/>
        <end position="222"/>
    </location>
</feature>
<proteinExistence type="predicted"/>
<dbReference type="AlphaFoldDB" id="A0A6N3BNH0"/>
<sequence length="242" mass="28868">MRHQTNRKYADRKKLNRKYHSKKAYRKEQKRKTGWRARWDKFTDRLANIVGIGFLILLPILIIYGIFFDDGVSKDGIYGLWQSENHQLAISYEDGSKGSKRDWDIVQDGNVLIKNARVDDIKRLEDGTLYIEVYAEERLFSDLPTKNGYNYLNMYVRKDNYLTYDGESYKRIDDENKSITWKDGSKSLYGQRITLFDRLKPYIVFGFIGSMILYVIFVDWRIKRNLKRKNRLNEASTKEKIR</sequence>
<keyword evidence="1" id="KW-1133">Transmembrane helix</keyword>
<name>A0A6N3BNH0_STRSL</name>